<keyword evidence="4 7" id="KW-1133">Transmembrane helix</keyword>
<feature type="transmembrane region" description="Helical" evidence="7">
    <location>
        <begin position="532"/>
        <end position="556"/>
    </location>
</feature>
<feature type="transmembrane region" description="Helical" evidence="7">
    <location>
        <begin position="457"/>
        <end position="478"/>
    </location>
</feature>
<dbReference type="PANTHER" id="PTHR22950">
    <property type="entry name" value="AMINO ACID TRANSPORTER"/>
    <property type="match status" value="1"/>
</dbReference>
<evidence type="ECO:0000256" key="6">
    <source>
        <dbReference type="SAM" id="MobiDB-lite"/>
    </source>
</evidence>
<proteinExistence type="inferred from homology"/>
<feature type="transmembrane region" description="Helical" evidence="7">
    <location>
        <begin position="498"/>
        <end position="520"/>
    </location>
</feature>
<gene>
    <name evidence="9" type="ORF">GQ26_0200630</name>
</gene>
<feature type="region of interest" description="Disordered" evidence="6">
    <location>
        <begin position="174"/>
        <end position="203"/>
    </location>
</feature>
<feature type="compositionally biased region" description="Low complexity" evidence="6">
    <location>
        <begin position="55"/>
        <end position="72"/>
    </location>
</feature>
<reference key="1">
    <citation type="journal article" date="2014" name="PLoS Genet.">
        <title>Signature Gene Expression Reveals Novel Clues to the Molecular Mechanisms of Dimorphic Transition in Penicillium marneffei.</title>
        <authorList>
            <person name="Yang E."/>
            <person name="Wang G."/>
            <person name="Cai J."/>
            <person name="Woo P.C."/>
            <person name="Lau S.K."/>
            <person name="Yuen K.-Y."/>
            <person name="Chow W.-N."/>
            <person name="Lin X."/>
        </authorList>
    </citation>
    <scope>NUCLEOTIDE SEQUENCE [LARGE SCALE GENOMIC DNA]</scope>
    <source>
        <strain>PM1</strain>
    </source>
</reference>
<comment type="similarity">
    <text evidence="2">Belongs to the amino acid/polyamine transporter 2 family.</text>
</comment>
<sequence length="717" mass="78719">MDNNEEVPSSLKSSSVQIPNSIPRSFRSSSPRAEPASRETSIARLASPLPANSFTGTPSSGSAGTLSAAGPAGTPPRQSPLRDLREYPSSERLVRSNYGSFDPKSTESVAESVRGAEDPEVVKRHLVLPPDLDHARTSQSSSDAAGAHDDDEFSSLQLQGGDVTRQVYRWTEDAEAQASGLRRPTRSRSFTVQRPEPESETMNINSILVPGGFRRDYIRRTLGSPGPRGSEDGLHPVSNQPRFLTSNFLEFLTLYGHFAGEELEEDDEVLGPGEYFSSDVWEEGDEVHPGEDTSLLRPDTPVMRRRKHKERAPKGTNTSMGAALLLLKSFVGTGVLFLPRAFLNGGMLFSSIVLLVVSLVSYYCFILLVNSRLKIEGSFGDIGGVLYGKWMRRIILGSIVLSQLGFVAAYIVFTSQNLQALILAVSKCLTYIDIKYMVLMQLIVFLPLSLIRDISKLGFTALIADVFIMLGLIYLYYYDFSTIIDQKGVSDIVAFNPNSWTLFIGTAIFTYEGVGLIIPIQESMKQPKKFPGVLATVMILITVVFLSAGAVSYAAYGSATKTVVLLNLPQDDKFVNAVQFLYSLAILLSTPLQLFPAIRICENELFTRSGKYNPGIKWKKNFFRFMLVMFCAFVAWGGAGDLDKFVSLVGSFACVPLVYVYPPLLHLKACATTRFQRSADIGLAVVGVICCIYTTTLTIYNWVGVPQPPEAPGYCDV</sequence>
<feature type="domain" description="Amino acid transporter transmembrane" evidence="8">
    <location>
        <begin position="318"/>
        <end position="699"/>
    </location>
</feature>
<dbReference type="GO" id="GO:0005774">
    <property type="term" value="C:vacuolar membrane"/>
    <property type="evidence" value="ECO:0007669"/>
    <property type="project" value="TreeGrafter"/>
</dbReference>
<protein>
    <submittedName>
        <fullName evidence="9">Vacuolar amino acid transporter 3</fullName>
    </submittedName>
</protein>
<feature type="region of interest" description="Disordered" evidence="6">
    <location>
        <begin position="218"/>
        <end position="238"/>
    </location>
</feature>
<evidence type="ECO:0000256" key="3">
    <source>
        <dbReference type="ARBA" id="ARBA00022692"/>
    </source>
</evidence>
<feature type="transmembrane region" description="Helical" evidence="7">
    <location>
        <begin position="622"/>
        <end position="639"/>
    </location>
</feature>
<feature type="transmembrane region" description="Helical" evidence="7">
    <location>
        <begin position="433"/>
        <end position="450"/>
    </location>
</feature>
<feature type="compositionally biased region" description="Low complexity" evidence="6">
    <location>
        <begin position="18"/>
        <end position="34"/>
    </location>
</feature>
<evidence type="ECO:0000313" key="9">
    <source>
        <dbReference type="EMBL" id="KFX46069.1"/>
    </source>
</evidence>
<evidence type="ECO:0000256" key="5">
    <source>
        <dbReference type="ARBA" id="ARBA00023136"/>
    </source>
</evidence>
<dbReference type="eggNOG" id="KOG1304">
    <property type="taxonomic scope" value="Eukaryota"/>
</dbReference>
<dbReference type="PANTHER" id="PTHR22950:SF666">
    <property type="entry name" value="VACUOLAR AMINO ACID TRANSPORTER 4"/>
    <property type="match status" value="1"/>
</dbReference>
<dbReference type="GO" id="GO:0005302">
    <property type="term" value="F:L-tyrosine transmembrane transporter activity"/>
    <property type="evidence" value="ECO:0007669"/>
    <property type="project" value="TreeGrafter"/>
</dbReference>
<dbReference type="FunFam" id="1.20.1740.10:FF:000067">
    <property type="entry name" value="Transmembrane domain transporter"/>
    <property type="match status" value="1"/>
</dbReference>
<feature type="compositionally biased region" description="Polar residues" evidence="6">
    <location>
        <begin position="1"/>
        <end position="17"/>
    </location>
</feature>
<dbReference type="AlphaFoldDB" id="A0A093V7Z1"/>
<evidence type="ECO:0000259" key="8">
    <source>
        <dbReference type="Pfam" id="PF01490"/>
    </source>
</evidence>
<evidence type="ECO:0000256" key="7">
    <source>
        <dbReference type="SAM" id="Phobius"/>
    </source>
</evidence>
<keyword evidence="3 7" id="KW-0812">Transmembrane</keyword>
<feature type="transmembrane region" description="Helical" evidence="7">
    <location>
        <begin position="576"/>
        <end position="601"/>
    </location>
</feature>
<organism evidence="9">
    <name type="scientific">Talaromyces marneffei PM1</name>
    <dbReference type="NCBI Taxonomy" id="1077442"/>
    <lineage>
        <taxon>Eukaryota</taxon>
        <taxon>Fungi</taxon>
        <taxon>Dikarya</taxon>
        <taxon>Ascomycota</taxon>
        <taxon>Pezizomycotina</taxon>
        <taxon>Eurotiomycetes</taxon>
        <taxon>Eurotiomycetidae</taxon>
        <taxon>Eurotiales</taxon>
        <taxon>Trichocomaceae</taxon>
        <taxon>Talaromyces</taxon>
        <taxon>Talaromyces sect. Talaromyces</taxon>
    </lineage>
</organism>
<feature type="transmembrane region" description="Helical" evidence="7">
    <location>
        <begin position="321"/>
        <end position="342"/>
    </location>
</feature>
<comment type="caution">
    <text evidence="9">The sequence shown here is derived from an EMBL/GenBank/DDBJ whole genome shotgun (WGS) entry which is preliminary data.</text>
</comment>
<comment type="subcellular location">
    <subcellularLocation>
        <location evidence="1">Membrane</location>
        <topology evidence="1">Multi-pass membrane protein</topology>
    </subcellularLocation>
</comment>
<feature type="transmembrane region" description="Helical" evidence="7">
    <location>
        <begin position="645"/>
        <end position="661"/>
    </location>
</feature>
<feature type="compositionally biased region" description="Basic and acidic residues" evidence="6">
    <location>
        <begin position="80"/>
        <end position="94"/>
    </location>
</feature>
<dbReference type="HOGENOM" id="CLU_009646_3_1_1"/>
<feature type="compositionally biased region" description="Basic and acidic residues" evidence="6">
    <location>
        <begin position="114"/>
        <end position="123"/>
    </location>
</feature>
<dbReference type="Gene3D" id="1.20.1740.10">
    <property type="entry name" value="Amino acid/polyamine transporter I"/>
    <property type="match status" value="1"/>
</dbReference>
<accession>A0A093V7Z1</accession>
<evidence type="ECO:0000256" key="1">
    <source>
        <dbReference type="ARBA" id="ARBA00004141"/>
    </source>
</evidence>
<dbReference type="InterPro" id="IPR013057">
    <property type="entry name" value="AA_transpt_TM"/>
</dbReference>
<reference evidence="9" key="2">
    <citation type="journal article" date="2014" name="PLoS Genet.">
        <title>Signature gene expression reveals novel clues to the molecular mechanisms of dimorphic transition in Penicillium marneffei.</title>
        <authorList>
            <person name="Yang E."/>
            <person name="Wang G."/>
            <person name="Cai J."/>
            <person name="Woo P.C."/>
            <person name="Lau S.K."/>
            <person name="Yuen K.-Y."/>
            <person name="Chow W.-N."/>
            <person name="Lin X."/>
        </authorList>
    </citation>
    <scope>NUCLEOTIDE SEQUENCE</scope>
    <source>
        <strain evidence="9">PM1</strain>
    </source>
</reference>
<feature type="transmembrane region" description="Helical" evidence="7">
    <location>
        <begin position="348"/>
        <end position="369"/>
    </location>
</feature>
<feature type="transmembrane region" description="Helical" evidence="7">
    <location>
        <begin position="681"/>
        <end position="703"/>
    </location>
</feature>
<feature type="region of interest" description="Disordered" evidence="6">
    <location>
        <begin position="1"/>
        <end position="158"/>
    </location>
</feature>
<keyword evidence="5 7" id="KW-0472">Membrane</keyword>
<dbReference type="Pfam" id="PF01490">
    <property type="entry name" value="Aa_trans"/>
    <property type="match status" value="1"/>
</dbReference>
<name>A0A093V7Z1_TALMA</name>
<evidence type="ECO:0000256" key="4">
    <source>
        <dbReference type="ARBA" id="ARBA00022989"/>
    </source>
</evidence>
<evidence type="ECO:0000256" key="2">
    <source>
        <dbReference type="ARBA" id="ARBA00008066"/>
    </source>
</evidence>
<dbReference type="EMBL" id="JPOX01000020">
    <property type="protein sequence ID" value="KFX46069.1"/>
    <property type="molecule type" value="Genomic_DNA"/>
</dbReference>
<feature type="transmembrane region" description="Helical" evidence="7">
    <location>
        <begin position="390"/>
        <end position="413"/>
    </location>
</feature>